<dbReference type="SUPFAM" id="SSF46955">
    <property type="entry name" value="Putative DNA-binding domain"/>
    <property type="match status" value="1"/>
</dbReference>
<dbReference type="HOGENOM" id="CLU_133781_2_2_10"/>
<dbReference type="PANTHER" id="PTHR34585">
    <property type="match status" value="1"/>
</dbReference>
<protein>
    <recommendedName>
        <fullName evidence="1">Helix-turn-helix domain-containing protein</fullName>
    </recommendedName>
</protein>
<organism evidence="2 3">
    <name type="scientific">Mucinivorans hirudinis</name>
    <dbReference type="NCBI Taxonomy" id="1433126"/>
    <lineage>
        <taxon>Bacteria</taxon>
        <taxon>Pseudomonadati</taxon>
        <taxon>Bacteroidota</taxon>
        <taxon>Bacteroidia</taxon>
        <taxon>Bacteroidales</taxon>
        <taxon>Rikenellaceae</taxon>
        <taxon>Mucinivorans</taxon>
    </lineage>
</organism>
<dbReference type="InterPro" id="IPR009061">
    <property type="entry name" value="DNA-bd_dom_put_sf"/>
</dbReference>
<dbReference type="Pfam" id="PF12728">
    <property type="entry name" value="HTH_17"/>
    <property type="match status" value="1"/>
</dbReference>
<dbReference type="eggNOG" id="ENOG50333QA">
    <property type="taxonomic scope" value="Bacteria"/>
</dbReference>
<dbReference type="Proteomes" id="UP000027616">
    <property type="component" value="Chromosome I"/>
</dbReference>
<dbReference type="AlphaFoldDB" id="A0A060RCZ1"/>
<reference evidence="2 3" key="1">
    <citation type="journal article" date="2015" name="Genome Announc.">
        <title>Complete Genome Sequence of the Novel Leech Symbiont Mucinivorans hirudinis M3T.</title>
        <authorList>
            <person name="Nelson M.C."/>
            <person name="Bomar L."/>
            <person name="Graf J."/>
        </authorList>
    </citation>
    <scope>NUCLEOTIDE SEQUENCE [LARGE SCALE GENOMIC DNA]</scope>
    <source>
        <strain evidence="3">M3</strain>
    </source>
</reference>
<dbReference type="EMBL" id="HG934468">
    <property type="protein sequence ID" value="CDN31339.1"/>
    <property type="molecule type" value="Genomic_DNA"/>
</dbReference>
<evidence type="ECO:0000313" key="3">
    <source>
        <dbReference type="Proteomes" id="UP000027616"/>
    </source>
</evidence>
<evidence type="ECO:0000259" key="1">
    <source>
        <dbReference type="Pfam" id="PF12728"/>
    </source>
</evidence>
<gene>
    <name evidence="2" type="ORF">BN938_1246</name>
</gene>
<dbReference type="PANTHER" id="PTHR34585:SF22">
    <property type="entry name" value="HELIX-TURN-HELIX DOMAIN-CONTAINING PROTEIN"/>
    <property type="match status" value="1"/>
</dbReference>
<dbReference type="KEGG" id="rbc:BN938_1246"/>
<evidence type="ECO:0000313" key="2">
    <source>
        <dbReference type="EMBL" id="CDN31339.1"/>
    </source>
</evidence>
<dbReference type="PATRIC" id="fig|1433126.3.peg.1237"/>
<keyword evidence="3" id="KW-1185">Reference proteome</keyword>
<dbReference type="InterPro" id="IPR041657">
    <property type="entry name" value="HTH_17"/>
</dbReference>
<accession>A0A060RCZ1</accession>
<dbReference type="STRING" id="1433126.BN938_1246"/>
<name>A0A060RCZ1_9BACT</name>
<proteinExistence type="predicted"/>
<sequence length="109" mass="13502">MEPLEQLDRATFEMWMERIMERFDEFDRRALPTFERPVIDGEALIDNQEVCQMFRISKRTLQRYRADGLPSYMVYHKTWYKRSDMEAFLKSHFDENIVRKRERKEKSKK</sequence>
<feature type="domain" description="Helix-turn-helix" evidence="1">
    <location>
        <begin position="46"/>
        <end position="91"/>
    </location>
</feature>